<protein>
    <submittedName>
        <fullName evidence="1">Uncharacterized protein</fullName>
    </submittedName>
</protein>
<accession>A0A6G1HQ06</accession>
<sequence length="114" mass="12192">MLSFQQLRPDRPLAIFPASVLHSTRVAPVVDLIVISLRLLAAVRAQNSRKGDLFAPSLASANRRPLFAVRRFGACTAAGRFVRATSARSRSSGVGAQDGARARISSLLSCARAF</sequence>
<dbReference type="EMBL" id="ML996702">
    <property type="protein sequence ID" value="KAF2397835.1"/>
    <property type="molecule type" value="Genomic_DNA"/>
</dbReference>
<keyword evidence="2" id="KW-1185">Reference proteome</keyword>
<dbReference type="Proteomes" id="UP000799640">
    <property type="component" value="Unassembled WGS sequence"/>
</dbReference>
<name>A0A6G1HQ06_9PEZI</name>
<proteinExistence type="predicted"/>
<reference evidence="1" key="1">
    <citation type="journal article" date="2020" name="Stud. Mycol.">
        <title>101 Dothideomycetes genomes: a test case for predicting lifestyles and emergence of pathogens.</title>
        <authorList>
            <person name="Haridas S."/>
            <person name="Albert R."/>
            <person name="Binder M."/>
            <person name="Bloem J."/>
            <person name="Labutti K."/>
            <person name="Salamov A."/>
            <person name="Andreopoulos B."/>
            <person name="Baker S."/>
            <person name="Barry K."/>
            <person name="Bills G."/>
            <person name="Bluhm B."/>
            <person name="Cannon C."/>
            <person name="Castanera R."/>
            <person name="Culley D."/>
            <person name="Daum C."/>
            <person name="Ezra D."/>
            <person name="Gonzalez J."/>
            <person name="Henrissat B."/>
            <person name="Kuo A."/>
            <person name="Liang C."/>
            <person name="Lipzen A."/>
            <person name="Lutzoni F."/>
            <person name="Magnuson J."/>
            <person name="Mondo S."/>
            <person name="Nolan M."/>
            <person name="Ohm R."/>
            <person name="Pangilinan J."/>
            <person name="Park H.-J."/>
            <person name="Ramirez L."/>
            <person name="Alfaro M."/>
            <person name="Sun H."/>
            <person name="Tritt A."/>
            <person name="Yoshinaga Y."/>
            <person name="Zwiers L.-H."/>
            <person name="Turgeon B."/>
            <person name="Goodwin S."/>
            <person name="Spatafora J."/>
            <person name="Crous P."/>
            <person name="Grigoriev I."/>
        </authorList>
    </citation>
    <scope>NUCLEOTIDE SEQUENCE</scope>
    <source>
        <strain evidence="1">CBS 262.69</strain>
    </source>
</reference>
<organism evidence="1 2">
    <name type="scientific">Trichodelitschia bisporula</name>
    <dbReference type="NCBI Taxonomy" id="703511"/>
    <lineage>
        <taxon>Eukaryota</taxon>
        <taxon>Fungi</taxon>
        <taxon>Dikarya</taxon>
        <taxon>Ascomycota</taxon>
        <taxon>Pezizomycotina</taxon>
        <taxon>Dothideomycetes</taxon>
        <taxon>Dothideomycetes incertae sedis</taxon>
        <taxon>Phaeotrichales</taxon>
        <taxon>Phaeotrichaceae</taxon>
        <taxon>Trichodelitschia</taxon>
    </lineage>
</organism>
<gene>
    <name evidence="1" type="ORF">EJ06DRAFT_532830</name>
</gene>
<dbReference type="AlphaFoldDB" id="A0A6G1HQ06"/>
<evidence type="ECO:0000313" key="1">
    <source>
        <dbReference type="EMBL" id="KAF2397835.1"/>
    </source>
</evidence>
<evidence type="ECO:0000313" key="2">
    <source>
        <dbReference type="Proteomes" id="UP000799640"/>
    </source>
</evidence>